<gene>
    <name evidence="1" type="ORF">LAZ67_10001601</name>
</gene>
<dbReference type="PANTHER" id="PTHR47331">
    <property type="entry name" value="PHD-TYPE DOMAIN-CONTAINING PROTEIN"/>
    <property type="match status" value="1"/>
</dbReference>
<dbReference type="Proteomes" id="UP001235939">
    <property type="component" value="Chromosome 10"/>
</dbReference>
<name>A0ABY6KVY2_9ARAC</name>
<dbReference type="EMBL" id="CP092872">
    <property type="protein sequence ID" value="UYV73030.1"/>
    <property type="molecule type" value="Genomic_DNA"/>
</dbReference>
<evidence type="ECO:0000313" key="1">
    <source>
        <dbReference type="EMBL" id="UYV73030.1"/>
    </source>
</evidence>
<proteinExistence type="predicted"/>
<reference evidence="1 2" key="1">
    <citation type="submission" date="2022-01" db="EMBL/GenBank/DDBJ databases">
        <title>A chromosomal length assembly of Cordylochernes scorpioides.</title>
        <authorList>
            <person name="Zeh D."/>
            <person name="Zeh J."/>
        </authorList>
    </citation>
    <scope>NUCLEOTIDE SEQUENCE [LARGE SCALE GENOMIC DNA]</scope>
    <source>
        <strain evidence="1">IN4F17</strain>
        <tissue evidence="1">Whole Body</tissue>
    </source>
</reference>
<evidence type="ECO:0000313" key="2">
    <source>
        <dbReference type="Proteomes" id="UP001235939"/>
    </source>
</evidence>
<sequence length="293" mass="33445">MYRQILVRPTDAERHRMLWRRRSEDKLTAYRLNYVTYGTALEPSLAMRTLLKLVEDEGNRRNDLKRIVAWILCFCNNCHYSAERYQSPLTTAELRNAQRRILQAIQFQHFREEMRSLTTLGSVKCMGKICGLILFLDDQGILGVGGRLKCAPSMTYEQKYPALLPSLFFLISTQITLRKGSPDDYSSGSYAGSARRCVPDAVLLETKVCVTCCQYNHVTQNQHMSDLHKEISTPGKPFSIIGVDYEGPLNHRLSNECRVVRTAGVLRRPLVKLVQLLVTPLEFDAAHQFGEDV</sequence>
<accession>A0ABY6KVY2</accession>
<protein>
    <submittedName>
        <fullName evidence="1">Uncharacterized protein</fullName>
    </submittedName>
</protein>
<keyword evidence="2" id="KW-1185">Reference proteome</keyword>
<organism evidence="1 2">
    <name type="scientific">Cordylochernes scorpioides</name>
    <dbReference type="NCBI Taxonomy" id="51811"/>
    <lineage>
        <taxon>Eukaryota</taxon>
        <taxon>Metazoa</taxon>
        <taxon>Ecdysozoa</taxon>
        <taxon>Arthropoda</taxon>
        <taxon>Chelicerata</taxon>
        <taxon>Arachnida</taxon>
        <taxon>Pseudoscorpiones</taxon>
        <taxon>Cheliferoidea</taxon>
        <taxon>Chernetidae</taxon>
        <taxon>Cordylochernes</taxon>
    </lineage>
</organism>